<gene>
    <name evidence="4" type="ORF">M430DRAFT_104792</name>
</gene>
<feature type="region of interest" description="Disordered" evidence="2">
    <location>
        <begin position="131"/>
        <end position="203"/>
    </location>
</feature>
<dbReference type="GeneID" id="36569035"/>
<comment type="catalytic activity">
    <reaction evidence="1">
        <text>RNA(n) + a ribonucleoside 5'-triphosphate = RNA(n+1) + diphosphate</text>
        <dbReference type="Rhea" id="RHEA:21248"/>
        <dbReference type="Rhea" id="RHEA-COMP:14527"/>
        <dbReference type="Rhea" id="RHEA-COMP:17342"/>
        <dbReference type="ChEBI" id="CHEBI:33019"/>
        <dbReference type="ChEBI" id="CHEBI:61557"/>
        <dbReference type="ChEBI" id="CHEBI:140395"/>
        <dbReference type="EC" id="2.7.7.48"/>
    </reaction>
</comment>
<dbReference type="RefSeq" id="XP_024719504.1">
    <property type="nucleotide sequence ID" value="XM_024860954.1"/>
</dbReference>
<feature type="compositionally biased region" description="Polar residues" evidence="2">
    <location>
        <begin position="217"/>
        <end position="232"/>
    </location>
</feature>
<feature type="domain" description="RDRP core" evidence="3">
    <location>
        <begin position="468"/>
        <end position="1116"/>
    </location>
</feature>
<dbReference type="EMBL" id="KZ679013">
    <property type="protein sequence ID" value="PSS14905.1"/>
    <property type="molecule type" value="Genomic_DNA"/>
</dbReference>
<dbReference type="GO" id="GO:0030422">
    <property type="term" value="P:siRNA processing"/>
    <property type="evidence" value="ECO:0007669"/>
    <property type="project" value="TreeGrafter"/>
</dbReference>
<dbReference type="InterPro" id="IPR057596">
    <property type="entry name" value="RDRP_core"/>
</dbReference>
<dbReference type="PANTHER" id="PTHR23079">
    <property type="entry name" value="RNA-DEPENDENT RNA POLYMERASE"/>
    <property type="match status" value="1"/>
</dbReference>
<feature type="compositionally biased region" description="Basic and acidic residues" evidence="2">
    <location>
        <begin position="92"/>
        <end position="101"/>
    </location>
</feature>
<evidence type="ECO:0000256" key="1">
    <source>
        <dbReference type="RuleBase" id="RU363098"/>
    </source>
</evidence>
<dbReference type="STRING" id="857342.A0A2T3AXV7"/>
<keyword evidence="1" id="KW-0694">RNA-binding</keyword>
<feature type="compositionally biased region" description="Polar residues" evidence="2">
    <location>
        <begin position="140"/>
        <end position="151"/>
    </location>
</feature>
<dbReference type="EC" id="2.7.7.48" evidence="1"/>
<keyword evidence="1" id="KW-0696">RNA-directed RNA polymerase</keyword>
<comment type="similarity">
    <text evidence="1">Belongs to the RdRP family.</text>
</comment>
<sequence length="1320" mass="150543">MITQAPSTPRRPRQEDIDLKINAVVSSLSREWDLRFEVPKPNGTPSRRERTLEEECVFKIKYLTFKNAIDPVVRDFSHQADIVYSRWVHKPKGERGTVPERTRHKPHPVSDRERLELQLLFREIVSREYDQVKNQERGTPLSQRQTPTWSSFGGPDPLHGSRIDDTPIPSKLPSSGRKNSLKRAAEGFHDGPNPFKRGPKPATQQTLNFSARALSSDRGNASSKDQRSFKSANTSFVSDVSSVWDRCSVSNSRGSMPVFLSQTTVPDDEVQLSRLLDTGEPVAQNNSHSSEYEAGSSFDEALAAVADSFKEDNADALEAATIRTEVDEDLSRNLNESSRRSDGALGPISGSSKEDNLRRCLEIIFPEMPSCLLSTPLHVRYEILRVYLHTGAPLTGLTLPASPNWENYDSLWAFLRRLPALKGMVFPERSSREAWAACQDEFRRGSRGVAMLGSLRYHEGSSNGPLFRFQLEPLRLERTYRLRRRFGNDRFLELDIPNLVGRRLPKVLQDCPNGKSIIIDWFFEKMHHILGRVWMPFCTKRKEGKERKLGMEQQNDLDVGVAHRAYFFAVDGHNFCEKTACGISEESETVDTRSRMSVEAMLNWLRPTWENRKQSAYKLYARTPLALSRNTPTVVLNRSQIRYKKDLLCNGEVMTDGAGRMSLTLASKIVKTLGLSYLPSGFQARIGGAKGFWSIDPSTDHASEEWIEIYESQLKWTRKGTLDDWNYNDPAHRTFEVNKFSGKLKSADLNAQLLPILIDRAKSKPRMVDAISKLLEDGLMEEIKSQRVAMENPQSFRKWIRETNPGLTDRVKHGMVQYKASLPVSLEEKLNMFLDAGFDPMKLTYLEELSRQHYTQKCDELKKRLNIPVPRSAYAFMVPDFAGVLEPDEVYIHFSESFVDDMSPLSGLPLKDIDVIVTRSPAHYPSDVQRVRAVVKFELMGLKDVIVFSTKGNPSLAAKLSGGDYDGDQALICWEPSIVENFENSRVPKFPDLVKEGYISKDTTTYEELVKDAVDPTTTFLKRCFDFNLEQSMLGICTNYKEELCYTQKKVNSMDAVYLSTLLSLLVDQAKQGYVFTQDDWDRFRKEALRGAPRMVPLYKKGELDPKATHIIDRLMYVADRTIERARTDFYKSMQKTSYWDNDLTLYSGWAHREALENPEWSSILSKLKADIESVKAIWNRKLAGSKNEEKKSIFTPVLMECYELFQAIQPANDTTLTRTLLESWHGNPELSRWALLRASVAFASFPEKYVSSFVWWMAGTQLCHLKATRLGGMVAMAPHMNAMLRPDNTFVKLRLSEEKVFQWEDDNDDTYGDGVNDDD</sequence>
<dbReference type="Proteomes" id="UP000241818">
    <property type="component" value="Unassembled WGS sequence"/>
</dbReference>
<feature type="region of interest" description="Disordered" evidence="2">
    <location>
        <begin position="213"/>
        <end position="232"/>
    </location>
</feature>
<reference evidence="4 5" key="1">
    <citation type="journal article" date="2018" name="New Phytol.">
        <title>Comparative genomics and transcriptomics depict ericoid mycorrhizal fungi as versatile saprotrophs and plant mutualists.</title>
        <authorList>
            <person name="Martino E."/>
            <person name="Morin E."/>
            <person name="Grelet G.A."/>
            <person name="Kuo A."/>
            <person name="Kohler A."/>
            <person name="Daghino S."/>
            <person name="Barry K.W."/>
            <person name="Cichocki N."/>
            <person name="Clum A."/>
            <person name="Dockter R.B."/>
            <person name="Hainaut M."/>
            <person name="Kuo R.C."/>
            <person name="LaButti K."/>
            <person name="Lindahl B.D."/>
            <person name="Lindquist E.A."/>
            <person name="Lipzen A."/>
            <person name="Khouja H.R."/>
            <person name="Magnuson J."/>
            <person name="Murat C."/>
            <person name="Ohm R.A."/>
            <person name="Singer S.W."/>
            <person name="Spatafora J.W."/>
            <person name="Wang M."/>
            <person name="Veneault-Fourrey C."/>
            <person name="Henrissat B."/>
            <person name="Grigoriev I.V."/>
            <person name="Martin F.M."/>
            <person name="Perotto S."/>
        </authorList>
    </citation>
    <scope>NUCLEOTIDE SEQUENCE [LARGE SCALE GENOMIC DNA]</scope>
    <source>
        <strain evidence="4 5">ATCC 22711</strain>
    </source>
</reference>
<feature type="region of interest" description="Disordered" evidence="2">
    <location>
        <begin position="92"/>
        <end position="111"/>
    </location>
</feature>
<protein>
    <recommendedName>
        <fullName evidence="1">RNA-dependent RNA polymerase</fullName>
        <ecNumber evidence="1">2.7.7.48</ecNumber>
    </recommendedName>
</protein>
<keyword evidence="1" id="KW-0548">Nucleotidyltransferase</keyword>
<evidence type="ECO:0000313" key="4">
    <source>
        <dbReference type="EMBL" id="PSS14905.1"/>
    </source>
</evidence>
<dbReference type="PANTHER" id="PTHR23079:SF14">
    <property type="entry name" value="RNA-DEPENDENT RNA POLYMERASE"/>
    <property type="match status" value="1"/>
</dbReference>
<dbReference type="InterPro" id="IPR007855">
    <property type="entry name" value="RDRP"/>
</dbReference>
<dbReference type="Pfam" id="PF05183">
    <property type="entry name" value="RdRP"/>
    <property type="match status" value="1"/>
</dbReference>
<organism evidence="4 5">
    <name type="scientific">Amorphotheca resinae ATCC 22711</name>
    <dbReference type="NCBI Taxonomy" id="857342"/>
    <lineage>
        <taxon>Eukaryota</taxon>
        <taxon>Fungi</taxon>
        <taxon>Dikarya</taxon>
        <taxon>Ascomycota</taxon>
        <taxon>Pezizomycotina</taxon>
        <taxon>Leotiomycetes</taxon>
        <taxon>Helotiales</taxon>
        <taxon>Amorphothecaceae</taxon>
        <taxon>Amorphotheca</taxon>
    </lineage>
</organism>
<dbReference type="GO" id="GO:0031380">
    <property type="term" value="C:nuclear RNA-directed RNA polymerase complex"/>
    <property type="evidence" value="ECO:0007669"/>
    <property type="project" value="TreeGrafter"/>
</dbReference>
<accession>A0A2T3AXV7</accession>
<keyword evidence="1" id="KW-0808">Transferase</keyword>
<name>A0A2T3AXV7_AMORE</name>
<evidence type="ECO:0000256" key="2">
    <source>
        <dbReference type="SAM" id="MobiDB-lite"/>
    </source>
</evidence>
<dbReference type="InParanoid" id="A0A2T3AXV7"/>
<evidence type="ECO:0000259" key="3">
    <source>
        <dbReference type="Pfam" id="PF05183"/>
    </source>
</evidence>
<evidence type="ECO:0000313" key="5">
    <source>
        <dbReference type="Proteomes" id="UP000241818"/>
    </source>
</evidence>
<feature type="region of interest" description="Disordered" evidence="2">
    <location>
        <begin position="328"/>
        <end position="352"/>
    </location>
</feature>
<proteinExistence type="inferred from homology"/>
<dbReference type="Gene3D" id="1.10.8.790">
    <property type="entry name" value="RNA-dependent RNA polymerase, slab domain, helical subdomain-like"/>
    <property type="match status" value="1"/>
</dbReference>
<keyword evidence="5" id="KW-1185">Reference proteome</keyword>
<dbReference type="GO" id="GO:0003723">
    <property type="term" value="F:RNA binding"/>
    <property type="evidence" value="ECO:0007669"/>
    <property type="project" value="UniProtKB-KW"/>
</dbReference>
<dbReference type="OrthoDB" id="10055769at2759"/>
<dbReference type="GO" id="GO:0003968">
    <property type="term" value="F:RNA-directed RNA polymerase activity"/>
    <property type="evidence" value="ECO:0007669"/>
    <property type="project" value="UniProtKB-KW"/>
</dbReference>